<dbReference type="eggNOG" id="COG2207">
    <property type="taxonomic scope" value="Bacteria"/>
</dbReference>
<reference key="2">
    <citation type="submission" date="2011-04" db="EMBL/GenBank/DDBJ databases">
        <title>Complete sequence of chromosome of Haliscomenobacter hydrossis DSM 1100.</title>
        <authorList>
            <consortium name="US DOE Joint Genome Institute (JGI-PGF)"/>
            <person name="Lucas S."/>
            <person name="Han J."/>
            <person name="Lapidus A."/>
            <person name="Bruce D."/>
            <person name="Goodwin L."/>
            <person name="Pitluck S."/>
            <person name="Peters L."/>
            <person name="Kyrpides N."/>
            <person name="Mavromatis K."/>
            <person name="Ivanova N."/>
            <person name="Ovchinnikova G."/>
            <person name="Pagani I."/>
            <person name="Daligault H."/>
            <person name="Detter J.C."/>
            <person name="Han C."/>
            <person name="Land M."/>
            <person name="Hauser L."/>
            <person name="Markowitz V."/>
            <person name="Cheng J.-F."/>
            <person name="Hugenholtz P."/>
            <person name="Woyke T."/>
            <person name="Wu D."/>
            <person name="Verbarg S."/>
            <person name="Frueling A."/>
            <person name="Brambilla E."/>
            <person name="Klenk H.-P."/>
            <person name="Eisen J.A."/>
        </authorList>
    </citation>
    <scope>NUCLEOTIDE SEQUENCE</scope>
    <source>
        <strain>DSM 1100</strain>
    </source>
</reference>
<gene>
    <name evidence="5" type="ordered locus">Halhy_5844</name>
</gene>
<dbReference type="AlphaFoldDB" id="F4KY42"/>
<dbReference type="HOGENOM" id="CLU_000445_88_6_10"/>
<keyword evidence="3" id="KW-0804">Transcription</keyword>
<dbReference type="PANTHER" id="PTHR43280:SF2">
    <property type="entry name" value="HTH-TYPE TRANSCRIPTIONAL REGULATOR EXSA"/>
    <property type="match status" value="1"/>
</dbReference>
<feature type="domain" description="HTH araC/xylS-type" evidence="4">
    <location>
        <begin position="191"/>
        <end position="289"/>
    </location>
</feature>
<dbReference type="PROSITE" id="PS00041">
    <property type="entry name" value="HTH_ARAC_FAMILY_1"/>
    <property type="match status" value="1"/>
</dbReference>
<accession>F4KY42</accession>
<organism evidence="5 6">
    <name type="scientific">Haliscomenobacter hydrossis (strain ATCC 27775 / DSM 1100 / LMG 10767 / O)</name>
    <dbReference type="NCBI Taxonomy" id="760192"/>
    <lineage>
        <taxon>Bacteria</taxon>
        <taxon>Pseudomonadati</taxon>
        <taxon>Bacteroidota</taxon>
        <taxon>Saprospiria</taxon>
        <taxon>Saprospirales</taxon>
        <taxon>Haliscomenobacteraceae</taxon>
        <taxon>Haliscomenobacter</taxon>
    </lineage>
</organism>
<keyword evidence="1" id="KW-0805">Transcription regulation</keyword>
<dbReference type="Pfam" id="PF12833">
    <property type="entry name" value="HTH_18"/>
    <property type="match status" value="1"/>
</dbReference>
<sequence length="290" mass="33723">MALKFPGTNQNPFEKVFSKNLYVSDFYEIKHWSYDFTLGEQDKAGFNDCLCLVYIQKGNFLFDLSRKAHEMYSGYILLEKQNYEYKMRPSVGACTIFNFTNDFYQQFLMGLNLEHSFFFSNPNLISLVLQSAPETDYLHHQILQQFNVAAKLEMDHLVLDFFNQVARTINNLLPEDESSFILPANGLNAVELAREYIHKNFIQDISLQELSTNCFVSPFHFSRVFKKITAYSPHQYLQQVRLKHGEMLLKNSSIPVAEVAYACGFSSPAYFATAFKQRYKLNPAQYRKSI</sequence>
<dbReference type="STRING" id="760192.Halhy_5844"/>
<dbReference type="InterPro" id="IPR018062">
    <property type="entry name" value="HTH_AraC-typ_CS"/>
</dbReference>
<evidence type="ECO:0000256" key="1">
    <source>
        <dbReference type="ARBA" id="ARBA00023015"/>
    </source>
</evidence>
<dbReference type="PRINTS" id="PR00032">
    <property type="entry name" value="HTHARAC"/>
</dbReference>
<evidence type="ECO:0000256" key="3">
    <source>
        <dbReference type="ARBA" id="ARBA00023163"/>
    </source>
</evidence>
<keyword evidence="6" id="KW-1185">Reference proteome</keyword>
<dbReference type="Proteomes" id="UP000008461">
    <property type="component" value="Chromosome"/>
</dbReference>
<keyword evidence="2" id="KW-0238">DNA-binding</keyword>
<dbReference type="PROSITE" id="PS01124">
    <property type="entry name" value="HTH_ARAC_FAMILY_2"/>
    <property type="match status" value="1"/>
</dbReference>
<dbReference type="SUPFAM" id="SSF46689">
    <property type="entry name" value="Homeodomain-like"/>
    <property type="match status" value="2"/>
</dbReference>
<dbReference type="InterPro" id="IPR020449">
    <property type="entry name" value="Tscrpt_reg_AraC-type_HTH"/>
</dbReference>
<dbReference type="SMART" id="SM00342">
    <property type="entry name" value="HTH_ARAC"/>
    <property type="match status" value="1"/>
</dbReference>
<proteinExistence type="predicted"/>
<evidence type="ECO:0000313" key="6">
    <source>
        <dbReference type="Proteomes" id="UP000008461"/>
    </source>
</evidence>
<dbReference type="PANTHER" id="PTHR43280">
    <property type="entry name" value="ARAC-FAMILY TRANSCRIPTIONAL REGULATOR"/>
    <property type="match status" value="1"/>
</dbReference>
<evidence type="ECO:0000313" key="5">
    <source>
        <dbReference type="EMBL" id="AEE53667.1"/>
    </source>
</evidence>
<dbReference type="OrthoDB" id="642439at2"/>
<dbReference type="EMBL" id="CP002691">
    <property type="protein sequence ID" value="AEE53667.1"/>
    <property type="molecule type" value="Genomic_DNA"/>
</dbReference>
<reference evidence="5 6" key="1">
    <citation type="journal article" date="2011" name="Stand. Genomic Sci.">
        <title>Complete genome sequence of Haliscomenobacter hydrossis type strain (O).</title>
        <authorList>
            <consortium name="US DOE Joint Genome Institute (JGI-PGF)"/>
            <person name="Daligault H."/>
            <person name="Lapidus A."/>
            <person name="Zeytun A."/>
            <person name="Nolan M."/>
            <person name="Lucas S."/>
            <person name="Del Rio T.G."/>
            <person name="Tice H."/>
            <person name="Cheng J.F."/>
            <person name="Tapia R."/>
            <person name="Han C."/>
            <person name="Goodwin L."/>
            <person name="Pitluck S."/>
            <person name="Liolios K."/>
            <person name="Pagani I."/>
            <person name="Ivanova N."/>
            <person name="Huntemann M."/>
            <person name="Mavromatis K."/>
            <person name="Mikhailova N."/>
            <person name="Pati A."/>
            <person name="Chen A."/>
            <person name="Palaniappan K."/>
            <person name="Land M."/>
            <person name="Hauser L."/>
            <person name="Brambilla E.M."/>
            <person name="Rohde M."/>
            <person name="Verbarg S."/>
            <person name="Goker M."/>
            <person name="Bristow J."/>
            <person name="Eisen J.A."/>
            <person name="Markowitz V."/>
            <person name="Hugenholtz P."/>
            <person name="Kyrpides N.C."/>
            <person name="Klenk H.P."/>
            <person name="Woyke T."/>
        </authorList>
    </citation>
    <scope>NUCLEOTIDE SEQUENCE [LARGE SCALE GENOMIC DNA]</scope>
    <source>
        <strain evidence="6">ATCC 27775 / DSM 1100 / LMG 10767 / O</strain>
    </source>
</reference>
<protein>
    <submittedName>
        <fullName evidence="5">Transcriptional regulator, AraC family</fullName>
    </submittedName>
</protein>
<dbReference type="KEGG" id="hhy:Halhy_5844"/>
<evidence type="ECO:0000259" key="4">
    <source>
        <dbReference type="PROSITE" id="PS01124"/>
    </source>
</evidence>
<dbReference type="InterPro" id="IPR018060">
    <property type="entry name" value="HTH_AraC"/>
</dbReference>
<dbReference type="InterPro" id="IPR009057">
    <property type="entry name" value="Homeodomain-like_sf"/>
</dbReference>
<dbReference type="Gene3D" id="1.10.10.60">
    <property type="entry name" value="Homeodomain-like"/>
    <property type="match status" value="2"/>
</dbReference>
<name>F4KY42_HALH1</name>
<evidence type="ECO:0000256" key="2">
    <source>
        <dbReference type="ARBA" id="ARBA00023125"/>
    </source>
</evidence>
<dbReference type="RefSeq" id="WP_013768195.1">
    <property type="nucleotide sequence ID" value="NC_015510.1"/>
</dbReference>
<dbReference type="GO" id="GO:0003700">
    <property type="term" value="F:DNA-binding transcription factor activity"/>
    <property type="evidence" value="ECO:0007669"/>
    <property type="project" value="InterPro"/>
</dbReference>
<dbReference type="GO" id="GO:0043565">
    <property type="term" value="F:sequence-specific DNA binding"/>
    <property type="evidence" value="ECO:0007669"/>
    <property type="project" value="InterPro"/>
</dbReference>